<dbReference type="InterPro" id="IPR001791">
    <property type="entry name" value="Laminin_G"/>
</dbReference>
<proteinExistence type="predicted"/>
<keyword evidence="9" id="KW-1185">Reference proteome</keyword>
<evidence type="ECO:0000313" key="9">
    <source>
        <dbReference type="Proteomes" id="UP001152803"/>
    </source>
</evidence>
<dbReference type="SUPFAM" id="SSF49899">
    <property type="entry name" value="Concanavalin A-like lectins/glucanases"/>
    <property type="match status" value="2"/>
</dbReference>
<evidence type="ECO:0000259" key="7">
    <source>
        <dbReference type="PROSITE" id="PS50025"/>
    </source>
</evidence>
<sequence length="413" mass="45406">MRLALTVCLAQLAVQLCVLGALGIPVDVLRISKDTSVCYPFEEYKDPRTLYTGNSSMGNVPILQYKLTDLTSYESEFELRTLDPEGIIFLGDIGAVTNWFLLAVQKRHLSVQTSHGKDKVIVNSGPLISDGKWKKIAIVKQEMEVSVSVDGEEVVSVRQSQESQEAELGDGFLRIAIGASLSNSIPLGINVPLDACMRNWNWMNQNSSVLLQDSLTLRCWDNIVPGSFFPGDGHVGFLPETFGNLTTKTGNDNWTLSMELAFRPVEDRGVLFAILDPHNNVSFSLSLNPLTKDLVLHLKDQVFGSSSTLPSLCLGESQYLQLQVGAGQVITELGGDKVTRQLEDRDYHYLRAVWNQPGTMVYLGGLPEGASSFHGCLQAKIRGVDVDLDLARVRAGDIHSHSCPSALDIRDRK</sequence>
<protein>
    <recommendedName>
        <fullName evidence="7">Laminin G domain-containing protein</fullName>
    </recommendedName>
</protein>
<keyword evidence="2" id="KW-0964">Secreted</keyword>
<feature type="domain" description="Laminin G" evidence="7">
    <location>
        <begin position="47"/>
        <end position="219"/>
    </location>
</feature>
<dbReference type="EMBL" id="JAFJMO010000014">
    <property type="protein sequence ID" value="KAJ8256882.1"/>
    <property type="molecule type" value="Genomic_DNA"/>
</dbReference>
<dbReference type="SMART" id="SM00282">
    <property type="entry name" value="LamG"/>
    <property type="match status" value="2"/>
</dbReference>
<evidence type="ECO:0000256" key="4">
    <source>
        <dbReference type="ARBA" id="ARBA00023180"/>
    </source>
</evidence>
<organism evidence="8 9">
    <name type="scientific">Conger conger</name>
    <name type="common">Conger eel</name>
    <name type="synonym">Muraena conger</name>
    <dbReference type="NCBI Taxonomy" id="82655"/>
    <lineage>
        <taxon>Eukaryota</taxon>
        <taxon>Metazoa</taxon>
        <taxon>Chordata</taxon>
        <taxon>Craniata</taxon>
        <taxon>Vertebrata</taxon>
        <taxon>Euteleostomi</taxon>
        <taxon>Actinopterygii</taxon>
        <taxon>Neopterygii</taxon>
        <taxon>Teleostei</taxon>
        <taxon>Anguilliformes</taxon>
        <taxon>Congridae</taxon>
        <taxon>Conger</taxon>
    </lineage>
</organism>
<comment type="caution">
    <text evidence="8">The sequence shown here is derived from an EMBL/GenBank/DDBJ whole genome shotgun (WGS) entry which is preliminary data.</text>
</comment>
<comment type="caution">
    <text evidence="5">Lacks conserved residue(s) required for the propagation of feature annotation.</text>
</comment>
<gene>
    <name evidence="8" type="ORF">COCON_G00190340</name>
</gene>
<dbReference type="CDD" id="cd00110">
    <property type="entry name" value="LamG"/>
    <property type="match status" value="1"/>
</dbReference>
<evidence type="ECO:0000256" key="3">
    <source>
        <dbReference type="ARBA" id="ARBA00023157"/>
    </source>
</evidence>
<name>A0A9Q1D3H5_CONCO</name>
<reference evidence="8" key="1">
    <citation type="journal article" date="2023" name="Science">
        <title>Genome structures resolve the early diversification of teleost fishes.</title>
        <authorList>
            <person name="Parey E."/>
            <person name="Louis A."/>
            <person name="Montfort J."/>
            <person name="Bouchez O."/>
            <person name="Roques C."/>
            <person name="Iampietro C."/>
            <person name="Lluch J."/>
            <person name="Castinel A."/>
            <person name="Donnadieu C."/>
            <person name="Desvignes T."/>
            <person name="Floi Bucao C."/>
            <person name="Jouanno E."/>
            <person name="Wen M."/>
            <person name="Mejri S."/>
            <person name="Dirks R."/>
            <person name="Jansen H."/>
            <person name="Henkel C."/>
            <person name="Chen W.J."/>
            <person name="Zahm M."/>
            <person name="Cabau C."/>
            <person name="Klopp C."/>
            <person name="Thompson A.W."/>
            <person name="Robinson-Rechavi M."/>
            <person name="Braasch I."/>
            <person name="Lecointre G."/>
            <person name="Bobe J."/>
            <person name="Postlethwait J.H."/>
            <person name="Berthelot C."/>
            <person name="Roest Crollius H."/>
            <person name="Guiguen Y."/>
        </authorList>
    </citation>
    <scope>NUCLEOTIDE SEQUENCE</scope>
    <source>
        <strain evidence="8">Concon-B</strain>
    </source>
</reference>
<dbReference type="Proteomes" id="UP001152803">
    <property type="component" value="Unassembled WGS sequence"/>
</dbReference>
<accession>A0A9Q1D3H5</accession>
<dbReference type="PROSITE" id="PS50025">
    <property type="entry name" value="LAM_G_DOMAIN"/>
    <property type="match status" value="2"/>
</dbReference>
<feature type="domain" description="Laminin G" evidence="7">
    <location>
        <begin position="232"/>
        <end position="403"/>
    </location>
</feature>
<comment type="subcellular location">
    <subcellularLocation>
        <location evidence="1">Secreted</location>
    </subcellularLocation>
</comment>
<keyword evidence="4" id="KW-0325">Glycoprotein</keyword>
<dbReference type="PANTHER" id="PTHR24040">
    <property type="entry name" value="LAMININ G-LIKE DOMAIN-CONTAINING PROTEIN"/>
    <property type="match status" value="1"/>
</dbReference>
<evidence type="ECO:0000313" key="8">
    <source>
        <dbReference type="EMBL" id="KAJ8256882.1"/>
    </source>
</evidence>
<dbReference type="InterPro" id="IPR051145">
    <property type="entry name" value="GAS-SHBG-PROS"/>
</dbReference>
<evidence type="ECO:0000256" key="6">
    <source>
        <dbReference type="SAM" id="SignalP"/>
    </source>
</evidence>
<dbReference type="AlphaFoldDB" id="A0A9Q1D3H5"/>
<dbReference type="InterPro" id="IPR013320">
    <property type="entry name" value="ConA-like_dom_sf"/>
</dbReference>
<dbReference type="PANTHER" id="PTHR24040:SF15">
    <property type="entry name" value="VITAMIN K-DEPENDENT PROTEIN S-LIKE"/>
    <property type="match status" value="1"/>
</dbReference>
<keyword evidence="6" id="KW-0732">Signal</keyword>
<evidence type="ECO:0000256" key="2">
    <source>
        <dbReference type="ARBA" id="ARBA00022525"/>
    </source>
</evidence>
<feature type="disulfide bond" evidence="5">
    <location>
        <begin position="376"/>
        <end position="403"/>
    </location>
</feature>
<dbReference type="Pfam" id="PF00054">
    <property type="entry name" value="Laminin_G_1"/>
    <property type="match status" value="1"/>
</dbReference>
<feature type="chain" id="PRO_5040290504" description="Laminin G domain-containing protein" evidence="6">
    <location>
        <begin position="24"/>
        <end position="413"/>
    </location>
</feature>
<dbReference type="GO" id="GO:0005576">
    <property type="term" value="C:extracellular region"/>
    <property type="evidence" value="ECO:0007669"/>
    <property type="project" value="UniProtKB-SubCell"/>
</dbReference>
<feature type="signal peptide" evidence="6">
    <location>
        <begin position="1"/>
        <end position="23"/>
    </location>
</feature>
<evidence type="ECO:0000256" key="5">
    <source>
        <dbReference type="PROSITE-ProRule" id="PRU00122"/>
    </source>
</evidence>
<keyword evidence="3 5" id="KW-1015">Disulfide bond</keyword>
<dbReference type="OrthoDB" id="6275838at2759"/>
<evidence type="ECO:0000256" key="1">
    <source>
        <dbReference type="ARBA" id="ARBA00004613"/>
    </source>
</evidence>
<dbReference type="Gene3D" id="2.60.120.200">
    <property type="match status" value="2"/>
</dbReference>